<dbReference type="EMBL" id="QFFG01000002">
    <property type="protein sequence ID" value="PWG05917.1"/>
    <property type="molecule type" value="Genomic_DNA"/>
</dbReference>
<dbReference type="OrthoDB" id="1161777at2"/>
<sequence length="162" mass="18453">MKKDNIITKTSKSITGGADQILEQLKNGLSKIGDLGTNTKNKFIDYVKEVFNVLPLLEKAGFRTNRLIVGVSIPPSVEIHFSRFKELNKEEIEVMYEEYKDRKMFKLILKSLLMSNEFQSKLSSESLVFSETCIEISIPPKVSIKYLNKDIANIAKIEADFD</sequence>
<accession>A0A2U2JC50</accession>
<reference evidence="1 2" key="1">
    <citation type="submission" date="2018-05" db="EMBL/GenBank/DDBJ databases">
        <title>Polaribacter aquimarinus sp. nov., isolated from sediment in a sediment of sea.</title>
        <authorList>
            <person name="Lu D."/>
        </authorList>
    </citation>
    <scope>NUCLEOTIDE SEQUENCE [LARGE SCALE GENOMIC DNA]</scope>
    <source>
        <strain evidence="1 2">ZY113</strain>
    </source>
</reference>
<protein>
    <submittedName>
        <fullName evidence="1">Uncharacterized protein</fullName>
    </submittedName>
</protein>
<organism evidence="1 2">
    <name type="scientific">Polaribacter aquimarinus</name>
    <dbReference type="NCBI Taxonomy" id="2100726"/>
    <lineage>
        <taxon>Bacteria</taxon>
        <taxon>Pseudomonadati</taxon>
        <taxon>Bacteroidota</taxon>
        <taxon>Flavobacteriia</taxon>
        <taxon>Flavobacteriales</taxon>
        <taxon>Flavobacteriaceae</taxon>
    </lineage>
</organism>
<name>A0A2U2JC50_9FLAO</name>
<dbReference type="RefSeq" id="WP_109404249.1">
    <property type="nucleotide sequence ID" value="NZ_QFFG01000002.1"/>
</dbReference>
<dbReference type="Proteomes" id="UP000245670">
    <property type="component" value="Unassembled WGS sequence"/>
</dbReference>
<keyword evidence="2" id="KW-1185">Reference proteome</keyword>
<comment type="caution">
    <text evidence="1">The sequence shown here is derived from an EMBL/GenBank/DDBJ whole genome shotgun (WGS) entry which is preliminary data.</text>
</comment>
<evidence type="ECO:0000313" key="2">
    <source>
        <dbReference type="Proteomes" id="UP000245670"/>
    </source>
</evidence>
<proteinExistence type="predicted"/>
<evidence type="ECO:0000313" key="1">
    <source>
        <dbReference type="EMBL" id="PWG05917.1"/>
    </source>
</evidence>
<gene>
    <name evidence="1" type="ORF">DIS07_05605</name>
</gene>
<dbReference type="AlphaFoldDB" id="A0A2U2JC50"/>